<sequence length="76" mass="8635">MKRKTIKSGIALLCLLGGIYFYYTQSDKSVLSDLAFENIEALALPEEDPNENYRCYGWGDIECHGDKVERKTSGLR</sequence>
<evidence type="ECO:0008006" key="2">
    <source>
        <dbReference type="Google" id="ProtNLM"/>
    </source>
</evidence>
<organism evidence="1">
    <name type="scientific">bioreactor metagenome</name>
    <dbReference type="NCBI Taxonomy" id="1076179"/>
    <lineage>
        <taxon>unclassified sequences</taxon>
        <taxon>metagenomes</taxon>
        <taxon>ecological metagenomes</taxon>
    </lineage>
</organism>
<accession>A0A644XHD4</accession>
<comment type="caution">
    <text evidence="1">The sequence shown here is derived from an EMBL/GenBank/DDBJ whole genome shotgun (WGS) entry which is preliminary data.</text>
</comment>
<gene>
    <name evidence="1" type="ORF">SDC9_61987</name>
</gene>
<dbReference type="InterPro" id="IPR025905">
    <property type="entry name" value="NVEALA"/>
</dbReference>
<dbReference type="EMBL" id="VSSQ01002472">
    <property type="protein sequence ID" value="MPM15616.1"/>
    <property type="molecule type" value="Genomic_DNA"/>
</dbReference>
<dbReference type="AlphaFoldDB" id="A0A644XHD4"/>
<dbReference type="Pfam" id="PF14055">
    <property type="entry name" value="NVEALA"/>
    <property type="match status" value="1"/>
</dbReference>
<proteinExistence type="predicted"/>
<protein>
    <recommendedName>
        <fullName evidence="2">NVEALA family protein</fullName>
    </recommendedName>
</protein>
<evidence type="ECO:0000313" key="1">
    <source>
        <dbReference type="EMBL" id="MPM15616.1"/>
    </source>
</evidence>
<name>A0A644XHD4_9ZZZZ</name>
<reference evidence="1" key="1">
    <citation type="submission" date="2019-08" db="EMBL/GenBank/DDBJ databases">
        <authorList>
            <person name="Kucharzyk K."/>
            <person name="Murdoch R.W."/>
            <person name="Higgins S."/>
            <person name="Loffler F."/>
        </authorList>
    </citation>
    <scope>NUCLEOTIDE SEQUENCE</scope>
</reference>